<keyword evidence="7 8" id="KW-0472">Membrane</keyword>
<dbReference type="GO" id="GO:0005452">
    <property type="term" value="F:solute:inorganic anion antiporter activity"/>
    <property type="evidence" value="ECO:0007669"/>
    <property type="project" value="InterPro"/>
</dbReference>
<dbReference type="OrthoDB" id="1735926at2759"/>
<dbReference type="Pfam" id="PF07565">
    <property type="entry name" value="Band_3_cyto"/>
    <property type="match status" value="1"/>
</dbReference>
<dbReference type="GO" id="GO:0051453">
    <property type="term" value="P:regulation of intracellular pH"/>
    <property type="evidence" value="ECO:0007669"/>
    <property type="project" value="TreeGrafter"/>
</dbReference>
<evidence type="ECO:0000256" key="9">
    <source>
        <dbReference type="SAM" id="MobiDB-lite"/>
    </source>
</evidence>
<evidence type="ECO:0000256" key="5">
    <source>
        <dbReference type="ARBA" id="ARBA00022692"/>
    </source>
</evidence>
<gene>
    <name evidence="12" type="ORF">PAPOLLO_LOCUS10951</name>
</gene>
<dbReference type="AlphaFoldDB" id="A0A8S3WYH8"/>
<dbReference type="InterPro" id="IPR003020">
    <property type="entry name" value="HCO3_transpt_euk"/>
</dbReference>
<feature type="region of interest" description="Disordered" evidence="9">
    <location>
        <begin position="69"/>
        <end position="260"/>
    </location>
</feature>
<feature type="transmembrane region" description="Helical" evidence="8">
    <location>
        <begin position="837"/>
        <end position="858"/>
    </location>
</feature>
<feature type="compositionally biased region" description="Low complexity" evidence="9">
    <location>
        <begin position="114"/>
        <end position="125"/>
    </location>
</feature>
<evidence type="ECO:0000256" key="1">
    <source>
        <dbReference type="ARBA" id="ARBA00004651"/>
    </source>
</evidence>
<comment type="caution">
    <text evidence="12">The sequence shown here is derived from an EMBL/GenBank/DDBJ whole genome shotgun (WGS) entry which is preliminary data.</text>
</comment>
<feature type="transmembrane region" description="Helical" evidence="8">
    <location>
        <begin position="911"/>
        <end position="929"/>
    </location>
</feature>
<dbReference type="Pfam" id="PF00955">
    <property type="entry name" value="HCO3_cotransp"/>
    <property type="match status" value="1"/>
</dbReference>
<feature type="transmembrane region" description="Helical" evidence="8">
    <location>
        <begin position="1195"/>
        <end position="1215"/>
    </location>
</feature>
<feature type="transmembrane region" description="Helical" evidence="8">
    <location>
        <begin position="754"/>
        <end position="783"/>
    </location>
</feature>
<organism evidence="12 13">
    <name type="scientific">Parnassius apollo</name>
    <name type="common">Apollo butterfly</name>
    <name type="synonym">Papilio apollo</name>
    <dbReference type="NCBI Taxonomy" id="110799"/>
    <lineage>
        <taxon>Eukaryota</taxon>
        <taxon>Metazoa</taxon>
        <taxon>Ecdysozoa</taxon>
        <taxon>Arthropoda</taxon>
        <taxon>Hexapoda</taxon>
        <taxon>Insecta</taxon>
        <taxon>Pterygota</taxon>
        <taxon>Neoptera</taxon>
        <taxon>Endopterygota</taxon>
        <taxon>Lepidoptera</taxon>
        <taxon>Glossata</taxon>
        <taxon>Ditrysia</taxon>
        <taxon>Papilionoidea</taxon>
        <taxon>Papilionidae</taxon>
        <taxon>Parnassiinae</taxon>
        <taxon>Parnassini</taxon>
        <taxon>Parnassius</taxon>
        <taxon>Parnassius</taxon>
    </lineage>
</organism>
<feature type="transmembrane region" description="Helical" evidence="8">
    <location>
        <begin position="1125"/>
        <end position="1144"/>
    </location>
</feature>
<evidence type="ECO:0000256" key="2">
    <source>
        <dbReference type="ARBA" id="ARBA00010993"/>
    </source>
</evidence>
<dbReference type="InterPro" id="IPR011531">
    <property type="entry name" value="HCO3_transpt-like_TM_dom"/>
</dbReference>
<dbReference type="GO" id="GO:0005886">
    <property type="term" value="C:plasma membrane"/>
    <property type="evidence" value="ECO:0007669"/>
    <property type="project" value="UniProtKB-SubCell"/>
</dbReference>
<evidence type="ECO:0000256" key="8">
    <source>
        <dbReference type="RuleBase" id="RU362035"/>
    </source>
</evidence>
<keyword evidence="13" id="KW-1185">Reference proteome</keyword>
<evidence type="ECO:0000256" key="6">
    <source>
        <dbReference type="ARBA" id="ARBA00022989"/>
    </source>
</evidence>
<feature type="domain" description="Band 3 cytoplasmic" evidence="11">
    <location>
        <begin position="281"/>
        <end position="624"/>
    </location>
</feature>
<feature type="transmembrane region" description="Helical" evidence="8">
    <location>
        <begin position="724"/>
        <end position="742"/>
    </location>
</feature>
<feature type="transmembrane region" description="Helical" evidence="8">
    <location>
        <begin position="949"/>
        <end position="969"/>
    </location>
</feature>
<keyword evidence="5 8" id="KW-0812">Transmembrane</keyword>
<comment type="subcellular location">
    <subcellularLocation>
        <location evidence="1">Cell membrane</location>
        <topology evidence="1">Multi-pass membrane protein</topology>
    </subcellularLocation>
    <subcellularLocation>
        <location evidence="8">Membrane</location>
        <topology evidence="8">Multi-pass membrane protein</topology>
    </subcellularLocation>
</comment>
<feature type="compositionally biased region" description="Pro residues" evidence="9">
    <location>
        <begin position="94"/>
        <end position="104"/>
    </location>
</feature>
<name>A0A8S3WYH8_PARAO</name>
<sequence>MKLFNEGVNVFKSNVFNIKHLVTTFDYIPVYNQRSPLNVRIRVTASIQYADVDGEGEDELRLDEEMDRVVWGEGGPPPRLQASGEPLRDSAAPVPIPHHPPPPYAQHTTQDGGSLSSTSELSPLSAPHLSLGSDPQMSGVWSGSGSAGSPRDTEDRRVQFDGERLDPSDDQLDEADNERRKQRNAKHLHLHKSRKYSLQDNGRSGGVGDESQADASGEEPLPELDRDDLRSHRSDDPRALRRHKIQPRGSTVHVGRKDGGDKVAHILPDATYKKMYDHRPHAVFVQLDELLATEDGDAEWKETARWIKYEEDVEEGSARWGRPHVASLSFHSLLNLRRCLETGVVLLDLDEKDLPGVAYRVVESMVTEGLIEEDDKPVVMRSLLLRHRHVHDERFRFSIGGRKQSSYTSLQSLWMEESGAGPGAANGARTRCSLCAAAGACRRHSAHLLVRNTASLSDPKRRRSSYALPHDRVEARKKTSAPGLELREVEYVSSAAAGSQDELRRGGHNDSIMKRIPGGAEATTVLVGAVGFLDQPTIAFVRLAQGILMPSITEVPVPVRFMFILLGPTAADLDYHEVGRSISTLMSNPSFHSIAYKADDRRELLSAINEFLDDSIVLPPGDWERQALLPFEELRAKSEMIRRRKRDALERKRAAAKAAAPPTDEKKALLAAETGGPPAKEPEDPLTKTGRVFGGVIRDIKRRYPHYLSDFRDALNGQCAAATIFMYFAALSSAITFGGLLADKTYGNIGISETLVFTCVGGVVFALLAGQPMMITGATGPLLLLDESLANFCRMYGFDFLAARMYCGIWMIVIALCVASVEGSVAVKKITRFTEDIFAFLISLIFISEPVTNLIALYRAHPLGYDYCQHQAISNTTEAPMISNDTPRGNETATTLPPPPLHIVTPPQPNTALFCTMLTLATFIIAYYLRIFRNGKFLGRSARRALGDFGVPIAIVFTVGVSVLVPVWTEKLQVPDGLSPTAPRSWLVPLNSGLETIPTWATFAMVLPALMVYIIVFMETHIAELIIDKPERRLKKGSGFHMDIVIMSLVNAVCGLFGAPWQCVATVRSVSHVSALTVMSTTHAPGEKPFIVQVKEQRLTGLLVAVLVGISVLAASWLRLVPMAVLFGVFLYMGISALGGIQFWDRCILLLKPVKHHPQVPYVRRVPTLKMHLFTLIQLAGICILYAVKSSRFSLALPFFLVLMVPLRMALVYIFTPLQLRALDGAQKDIDKDDEPDFYEEAPLPG</sequence>
<dbReference type="PANTHER" id="PTHR11453:SF47">
    <property type="entry name" value="ANION EXCHANGE PROTEIN"/>
    <property type="match status" value="1"/>
</dbReference>
<feature type="domain" description="Bicarbonate transporter-like transmembrane" evidence="10">
    <location>
        <begin position="691"/>
        <end position="1226"/>
    </location>
</feature>
<dbReference type="FunFam" id="1.10.287.570:FF:000001">
    <property type="entry name" value="Anion exchange protein"/>
    <property type="match status" value="1"/>
</dbReference>
<keyword evidence="3 8" id="KW-0813">Transport</keyword>
<feature type="compositionally biased region" description="Low complexity" evidence="9">
    <location>
        <begin position="138"/>
        <end position="149"/>
    </location>
</feature>
<feature type="transmembrane region" description="Helical" evidence="8">
    <location>
        <begin position="1099"/>
        <end position="1118"/>
    </location>
</feature>
<feature type="transmembrane region" description="Helical" evidence="8">
    <location>
        <begin position="803"/>
        <end position="825"/>
    </location>
</feature>
<feature type="transmembrane region" description="Helical" evidence="8">
    <location>
        <begin position="1039"/>
        <end position="1061"/>
    </location>
</feature>
<evidence type="ECO:0000313" key="13">
    <source>
        <dbReference type="Proteomes" id="UP000691718"/>
    </source>
</evidence>
<feature type="compositionally biased region" description="Basic residues" evidence="9">
    <location>
        <begin position="180"/>
        <end position="195"/>
    </location>
</feature>
<feature type="transmembrane region" description="Helical" evidence="8">
    <location>
        <begin position="1171"/>
        <end position="1188"/>
    </location>
</feature>
<dbReference type="PROSITE" id="PS00219">
    <property type="entry name" value="ANION_EXCHANGER_1"/>
    <property type="match status" value="1"/>
</dbReference>
<evidence type="ECO:0000313" key="12">
    <source>
        <dbReference type="EMBL" id="CAG4984836.1"/>
    </source>
</evidence>
<evidence type="ECO:0000256" key="7">
    <source>
        <dbReference type="ARBA" id="ARBA00023136"/>
    </source>
</evidence>
<dbReference type="GO" id="GO:0008509">
    <property type="term" value="F:monoatomic anion transmembrane transporter activity"/>
    <property type="evidence" value="ECO:0007669"/>
    <property type="project" value="InterPro"/>
</dbReference>
<evidence type="ECO:0000256" key="4">
    <source>
        <dbReference type="ARBA" id="ARBA00022475"/>
    </source>
</evidence>
<keyword evidence="4" id="KW-1003">Cell membrane</keyword>
<dbReference type="PANTHER" id="PTHR11453">
    <property type="entry name" value="ANION EXCHANGE PROTEIN"/>
    <property type="match status" value="1"/>
</dbReference>
<feature type="transmembrane region" description="Helical" evidence="8">
    <location>
        <begin position="997"/>
        <end position="1018"/>
    </location>
</feature>
<dbReference type="GO" id="GO:0015701">
    <property type="term" value="P:bicarbonate transport"/>
    <property type="evidence" value="ECO:0007669"/>
    <property type="project" value="TreeGrafter"/>
</dbReference>
<accession>A0A8S3WYH8</accession>
<dbReference type="NCBIfam" id="TIGR00834">
    <property type="entry name" value="ae"/>
    <property type="match status" value="1"/>
</dbReference>
<dbReference type="FunFam" id="3.40.930.10:FF:000020">
    <property type="entry name" value="Anion exchange protein"/>
    <property type="match status" value="1"/>
</dbReference>
<evidence type="ECO:0000256" key="3">
    <source>
        <dbReference type="ARBA" id="ARBA00022448"/>
    </source>
</evidence>
<evidence type="ECO:0000259" key="10">
    <source>
        <dbReference type="Pfam" id="PF00955"/>
    </source>
</evidence>
<dbReference type="Proteomes" id="UP000691718">
    <property type="component" value="Unassembled WGS sequence"/>
</dbReference>
<dbReference type="InterPro" id="IPR018241">
    <property type="entry name" value="Anion_exchange_CS"/>
</dbReference>
<dbReference type="InterPro" id="IPR013769">
    <property type="entry name" value="Band3_cytoplasmic_dom"/>
</dbReference>
<proteinExistence type="inferred from homology"/>
<comment type="similarity">
    <text evidence="2 8">Belongs to the anion exchanger (TC 2.A.31) family.</text>
</comment>
<feature type="region of interest" description="Disordered" evidence="9">
    <location>
        <begin position="452"/>
        <end position="479"/>
    </location>
</feature>
<feature type="compositionally biased region" description="Basic and acidic residues" evidence="9">
    <location>
        <begin position="151"/>
        <end position="167"/>
    </location>
</feature>
<feature type="compositionally biased region" description="Basic and acidic residues" evidence="9">
    <location>
        <begin position="223"/>
        <end position="239"/>
    </location>
</feature>
<keyword evidence="8" id="KW-0406">Ion transport</keyword>
<protein>
    <recommendedName>
        <fullName evidence="8">Anion exchange protein</fullName>
    </recommendedName>
</protein>
<dbReference type="EMBL" id="CAJQZP010000774">
    <property type="protein sequence ID" value="CAG4984836.1"/>
    <property type="molecule type" value="Genomic_DNA"/>
</dbReference>
<evidence type="ECO:0000259" key="11">
    <source>
        <dbReference type="Pfam" id="PF07565"/>
    </source>
</evidence>
<keyword evidence="6 8" id="KW-1133">Transmembrane helix</keyword>
<reference evidence="12" key="1">
    <citation type="submission" date="2021-04" db="EMBL/GenBank/DDBJ databases">
        <authorList>
            <person name="Tunstrom K."/>
        </authorList>
    </citation>
    <scope>NUCLEOTIDE SEQUENCE</scope>
</reference>